<name>A0A4S2MXL3_9PEZI</name>
<reference evidence="1 2" key="1">
    <citation type="submission" date="2019-04" db="EMBL/GenBank/DDBJ databases">
        <title>Comparative genomics and transcriptomics to analyze fruiting body development in filamentous ascomycetes.</title>
        <authorList>
            <consortium name="DOE Joint Genome Institute"/>
            <person name="Lutkenhaus R."/>
            <person name="Traeger S."/>
            <person name="Breuer J."/>
            <person name="Kuo A."/>
            <person name="Lipzen A."/>
            <person name="Pangilinan J."/>
            <person name="Dilworth D."/>
            <person name="Sandor L."/>
            <person name="Poggeler S."/>
            <person name="Barry K."/>
            <person name="Grigoriev I.V."/>
            <person name="Nowrousian M."/>
        </authorList>
    </citation>
    <scope>NUCLEOTIDE SEQUENCE [LARGE SCALE GENOMIC DNA]</scope>
    <source>
        <strain evidence="1 2">CBS 389.68</strain>
    </source>
</reference>
<dbReference type="InParanoid" id="A0A4S2MXL3"/>
<gene>
    <name evidence="1" type="ORF">EX30DRAFT_263658</name>
</gene>
<dbReference type="EMBL" id="ML220119">
    <property type="protein sequence ID" value="TGZ81452.1"/>
    <property type="molecule type" value="Genomic_DNA"/>
</dbReference>
<sequence length="109" mass="12671">MVESASKSLQPGVRHHDRFLSFPYPPKTTTEPPCVHLPPLSHAPVPHQHCPPNPVYISISRLPIHLRPWRCLPRPSLHFLDSGKCIYKYLPIPCFVHSHYQPCVEKYRY</sequence>
<evidence type="ECO:0000313" key="1">
    <source>
        <dbReference type="EMBL" id="TGZ81452.1"/>
    </source>
</evidence>
<protein>
    <submittedName>
        <fullName evidence="1">Uncharacterized protein</fullName>
    </submittedName>
</protein>
<accession>A0A4S2MXL3</accession>
<dbReference type="AlphaFoldDB" id="A0A4S2MXL3"/>
<dbReference type="Proteomes" id="UP000298138">
    <property type="component" value="Unassembled WGS sequence"/>
</dbReference>
<organism evidence="1 2">
    <name type="scientific">Ascodesmis nigricans</name>
    <dbReference type="NCBI Taxonomy" id="341454"/>
    <lineage>
        <taxon>Eukaryota</taxon>
        <taxon>Fungi</taxon>
        <taxon>Dikarya</taxon>
        <taxon>Ascomycota</taxon>
        <taxon>Pezizomycotina</taxon>
        <taxon>Pezizomycetes</taxon>
        <taxon>Pezizales</taxon>
        <taxon>Ascodesmidaceae</taxon>
        <taxon>Ascodesmis</taxon>
    </lineage>
</organism>
<evidence type="ECO:0000313" key="2">
    <source>
        <dbReference type="Proteomes" id="UP000298138"/>
    </source>
</evidence>
<keyword evidence="2" id="KW-1185">Reference proteome</keyword>
<proteinExistence type="predicted"/>